<dbReference type="EMBL" id="JASBWT010000004">
    <property type="protein sequence ID" value="KAJ9105280.1"/>
    <property type="molecule type" value="Genomic_DNA"/>
</dbReference>
<reference evidence="1" key="1">
    <citation type="submission" date="2023-04" db="EMBL/GenBank/DDBJ databases">
        <title>Draft Genome sequencing of Naganishia species isolated from polar environments using Oxford Nanopore Technology.</title>
        <authorList>
            <person name="Leo P."/>
            <person name="Venkateswaran K."/>
        </authorList>
    </citation>
    <scope>NUCLEOTIDE SEQUENCE</scope>
    <source>
        <strain evidence="1">MNA-CCFEE 5423</strain>
    </source>
</reference>
<proteinExistence type="predicted"/>
<sequence length="686" mass="75050">MSLRKHQVLLFDPISEESSCHSLLADLKALLNPYYAVHDISYSALQKDPWEDQCALLYIVGSATPQHGLGHAVKRRVQQYLKKGGNVVHIIGREGRVDSDFDDELDEQNVTVIQNSQRRLVFDIMSSRFTPVKQDESSQSSELVSVESTTTNGGKLVLTTLSASHLSQARENSVAILQTCNIQVPPSSQPTSKSGPPVSTEEKPSAKPTVWSKVPDHLLNPSKPLPQIMLVNPVIKQESLAWDSWTAGEIGASVQDKVAGAHDDTKVLEDDNDTFEIINLGAQSTPASEMLESARSKAQALTSSAADFPREKTILCAQKLDDVRLAMPLFQADAYFDELVREGVASGQRKSADASAWNIGDVLLYGEAVTSTQTMLDKNSKVLRGLPTPFLSLATFQLSGRGRGSNQWLSPPGCLQFSLLLDLPRSFPANKLVFIQYLAALAICDGLDSDGKLGVKIKWPNDIYGEAEGIGGSTIGRGDKGKAKLGGILVNSSFVNGQWKVIVGCGINILNELPTTSLSQLRRVKAKRDQHRQGSINIDSQEATQVSMEKSLAKILVSFEGFWNTFLEDRGIENLLDEYLGRWLHTDQAVTLTTTTPPQPLIIKTITLDHGLLRCIPDKRSNSTPSTRSSMYDSGSDDRATFSYSSPIMQDMQSLRIGSNSKADFVDLQPDGNSFDLMSGMIKRKV</sequence>
<dbReference type="Proteomes" id="UP001227268">
    <property type="component" value="Unassembled WGS sequence"/>
</dbReference>
<name>A0ACC2W0M8_9TREE</name>
<evidence type="ECO:0000313" key="2">
    <source>
        <dbReference type="Proteomes" id="UP001227268"/>
    </source>
</evidence>
<accession>A0ACC2W0M8</accession>
<gene>
    <name evidence="1" type="ORF">QFC21_001648</name>
</gene>
<protein>
    <submittedName>
        <fullName evidence="1">Uncharacterized protein</fullName>
    </submittedName>
</protein>
<organism evidence="1 2">
    <name type="scientific">Naganishia friedmannii</name>
    <dbReference type="NCBI Taxonomy" id="89922"/>
    <lineage>
        <taxon>Eukaryota</taxon>
        <taxon>Fungi</taxon>
        <taxon>Dikarya</taxon>
        <taxon>Basidiomycota</taxon>
        <taxon>Agaricomycotina</taxon>
        <taxon>Tremellomycetes</taxon>
        <taxon>Filobasidiales</taxon>
        <taxon>Filobasidiaceae</taxon>
        <taxon>Naganishia</taxon>
    </lineage>
</organism>
<evidence type="ECO:0000313" key="1">
    <source>
        <dbReference type="EMBL" id="KAJ9105280.1"/>
    </source>
</evidence>
<keyword evidence="2" id="KW-1185">Reference proteome</keyword>
<comment type="caution">
    <text evidence="1">The sequence shown here is derived from an EMBL/GenBank/DDBJ whole genome shotgun (WGS) entry which is preliminary data.</text>
</comment>